<feature type="compositionally biased region" description="Basic and acidic residues" evidence="5">
    <location>
        <begin position="659"/>
        <end position="668"/>
    </location>
</feature>
<dbReference type="EMBL" id="JBJJXI010000049">
    <property type="protein sequence ID" value="KAL3401159.1"/>
    <property type="molecule type" value="Genomic_DNA"/>
</dbReference>
<organism evidence="8 9">
    <name type="scientific">Trichogramma kaykai</name>
    <dbReference type="NCBI Taxonomy" id="54128"/>
    <lineage>
        <taxon>Eukaryota</taxon>
        <taxon>Metazoa</taxon>
        <taxon>Ecdysozoa</taxon>
        <taxon>Arthropoda</taxon>
        <taxon>Hexapoda</taxon>
        <taxon>Insecta</taxon>
        <taxon>Pterygota</taxon>
        <taxon>Neoptera</taxon>
        <taxon>Endopterygota</taxon>
        <taxon>Hymenoptera</taxon>
        <taxon>Apocrita</taxon>
        <taxon>Proctotrupomorpha</taxon>
        <taxon>Chalcidoidea</taxon>
        <taxon>Trichogrammatidae</taxon>
        <taxon>Trichogramma</taxon>
    </lineage>
</organism>
<dbReference type="SMART" id="SM00408">
    <property type="entry name" value="IGc2"/>
    <property type="match status" value="2"/>
</dbReference>
<feature type="region of interest" description="Disordered" evidence="5">
    <location>
        <begin position="658"/>
        <end position="682"/>
    </location>
</feature>
<dbReference type="PANTHER" id="PTHR13817:SF167">
    <property type="entry name" value="MYOMESIN AND MYOSIN BINDING PROTEIN"/>
    <property type="match status" value="1"/>
</dbReference>
<evidence type="ECO:0000256" key="2">
    <source>
        <dbReference type="ARBA" id="ARBA00022490"/>
    </source>
</evidence>
<dbReference type="PROSITE" id="PS50835">
    <property type="entry name" value="IG_LIKE"/>
    <property type="match status" value="2"/>
</dbReference>
<dbReference type="Gene3D" id="2.60.40.10">
    <property type="entry name" value="Immunoglobulins"/>
    <property type="match status" value="4"/>
</dbReference>
<evidence type="ECO:0000313" key="9">
    <source>
        <dbReference type="Proteomes" id="UP001627154"/>
    </source>
</evidence>
<feature type="region of interest" description="Disordered" evidence="5">
    <location>
        <begin position="1284"/>
        <end position="1305"/>
    </location>
</feature>
<evidence type="ECO:0000259" key="7">
    <source>
        <dbReference type="PROSITE" id="PS50853"/>
    </source>
</evidence>
<dbReference type="PANTHER" id="PTHR13817">
    <property type="entry name" value="TITIN"/>
    <property type="match status" value="1"/>
</dbReference>
<dbReference type="SUPFAM" id="SSF48726">
    <property type="entry name" value="Immunoglobulin"/>
    <property type="match status" value="2"/>
</dbReference>
<feature type="compositionally biased region" description="Basic and acidic residues" evidence="5">
    <location>
        <begin position="1099"/>
        <end position="1110"/>
    </location>
</feature>
<dbReference type="GO" id="GO:0009653">
    <property type="term" value="P:anatomical structure morphogenesis"/>
    <property type="evidence" value="ECO:0007669"/>
    <property type="project" value="UniProtKB-ARBA"/>
</dbReference>
<evidence type="ECO:0000256" key="5">
    <source>
        <dbReference type="SAM" id="MobiDB-lite"/>
    </source>
</evidence>
<dbReference type="SMART" id="SM00060">
    <property type="entry name" value="FN3"/>
    <property type="match status" value="2"/>
</dbReference>
<feature type="compositionally biased region" description="Basic and acidic residues" evidence="5">
    <location>
        <begin position="1465"/>
        <end position="1476"/>
    </location>
</feature>
<feature type="compositionally biased region" description="Basic and acidic residues" evidence="5">
    <location>
        <begin position="1437"/>
        <end position="1453"/>
    </location>
</feature>
<protein>
    <recommendedName>
        <fullName evidence="10">Titin</fullName>
    </recommendedName>
</protein>
<comment type="subcellular location">
    <subcellularLocation>
        <location evidence="1">Cytoplasm</location>
    </subcellularLocation>
</comment>
<evidence type="ECO:0000256" key="3">
    <source>
        <dbReference type="ARBA" id="ARBA00022737"/>
    </source>
</evidence>
<gene>
    <name evidence="8" type="ORF">TKK_005775</name>
</gene>
<evidence type="ECO:0000313" key="8">
    <source>
        <dbReference type="EMBL" id="KAL3401159.1"/>
    </source>
</evidence>
<feature type="region of interest" description="Disordered" evidence="5">
    <location>
        <begin position="994"/>
        <end position="1067"/>
    </location>
</feature>
<feature type="compositionally biased region" description="Low complexity" evidence="5">
    <location>
        <begin position="1046"/>
        <end position="1067"/>
    </location>
</feature>
<dbReference type="InterPro" id="IPR003961">
    <property type="entry name" value="FN3_dom"/>
</dbReference>
<feature type="region of interest" description="Disordered" evidence="5">
    <location>
        <begin position="1393"/>
        <end position="1534"/>
    </location>
</feature>
<dbReference type="InterPro" id="IPR003598">
    <property type="entry name" value="Ig_sub2"/>
</dbReference>
<proteinExistence type="predicted"/>
<reference evidence="8 9" key="1">
    <citation type="journal article" date="2024" name="bioRxiv">
        <title>A reference genome for Trichogramma kaykai: A tiny desert-dwelling parasitoid wasp with competing sex-ratio distorters.</title>
        <authorList>
            <person name="Culotta J."/>
            <person name="Lindsey A.R."/>
        </authorList>
    </citation>
    <scope>NUCLEOTIDE SEQUENCE [LARGE SCALE GENOMIC DNA]</scope>
    <source>
        <strain evidence="8 9">KSX58</strain>
    </source>
</reference>
<feature type="compositionally biased region" description="Polar residues" evidence="5">
    <location>
        <begin position="1478"/>
        <end position="1489"/>
    </location>
</feature>
<feature type="region of interest" description="Disordered" evidence="5">
    <location>
        <begin position="441"/>
        <end position="546"/>
    </location>
</feature>
<feature type="region of interest" description="Disordered" evidence="5">
    <location>
        <begin position="1088"/>
        <end position="1158"/>
    </location>
</feature>
<name>A0ABD2X8F2_9HYME</name>
<dbReference type="Pfam" id="PF07679">
    <property type="entry name" value="I-set"/>
    <property type="match status" value="2"/>
</dbReference>
<dbReference type="InterPro" id="IPR050964">
    <property type="entry name" value="Striated_Muscle_Regulatory"/>
</dbReference>
<accession>A0ABD2X8F2</accession>
<comment type="caution">
    <text evidence="8">The sequence shown here is derived from an EMBL/GenBank/DDBJ whole genome shotgun (WGS) entry which is preliminary data.</text>
</comment>
<feature type="compositionally biased region" description="Polar residues" evidence="5">
    <location>
        <begin position="586"/>
        <end position="597"/>
    </location>
</feature>
<feature type="domain" description="Fibronectin type-III" evidence="7">
    <location>
        <begin position="343"/>
        <end position="436"/>
    </location>
</feature>
<dbReference type="InterPro" id="IPR013098">
    <property type="entry name" value="Ig_I-set"/>
</dbReference>
<dbReference type="GO" id="GO:0030154">
    <property type="term" value="P:cell differentiation"/>
    <property type="evidence" value="ECO:0007669"/>
    <property type="project" value="UniProtKB-ARBA"/>
</dbReference>
<evidence type="ECO:0008006" key="10">
    <source>
        <dbReference type="Google" id="ProtNLM"/>
    </source>
</evidence>
<feature type="region of interest" description="Disordered" evidence="5">
    <location>
        <begin position="1327"/>
        <end position="1381"/>
    </location>
</feature>
<dbReference type="FunFam" id="2.60.40.10:FF:000425">
    <property type="entry name" value="Myosin light chain kinase"/>
    <property type="match status" value="1"/>
</dbReference>
<dbReference type="InterPro" id="IPR007110">
    <property type="entry name" value="Ig-like_dom"/>
</dbReference>
<dbReference type="InterPro" id="IPR036179">
    <property type="entry name" value="Ig-like_dom_sf"/>
</dbReference>
<evidence type="ECO:0000259" key="6">
    <source>
        <dbReference type="PROSITE" id="PS50835"/>
    </source>
</evidence>
<keyword evidence="3" id="KW-0677">Repeat</keyword>
<feature type="compositionally biased region" description="Polar residues" evidence="5">
    <location>
        <begin position="1111"/>
        <end position="1126"/>
    </location>
</feature>
<evidence type="ECO:0000256" key="4">
    <source>
        <dbReference type="ARBA" id="ARBA00023319"/>
    </source>
</evidence>
<feature type="compositionally biased region" description="Basic and acidic residues" evidence="5">
    <location>
        <begin position="1329"/>
        <end position="1344"/>
    </location>
</feature>
<dbReference type="FunFam" id="2.60.40.10:FF:000031">
    <property type="entry name" value="Myosin-binding protein C, slow type"/>
    <property type="match status" value="1"/>
</dbReference>
<feature type="compositionally biased region" description="Polar residues" evidence="5">
    <location>
        <begin position="561"/>
        <end position="576"/>
    </location>
</feature>
<sequence>MGNAQKKVAYQPPSLHVPYIPNSTVGSSGTIPKKVHWDRPGLPAPPGKPILIPGDEDSQPDVVGIRWERSPSNGGSAIIGYHVEHRKVGFQHWVRSAPVLCTFPELTLSGLEPGWRYQFRIRAQNAMGMSEPSELSDQLSVTLQRTTALPPKFDIELQDCVALEGQQAKFTVTFLGTPVPKISWYKDDFEIYSSGRTTITTDSGSSVLIIHNITIDCEGEIKCSATNRAGHTSTRAKLIVEAAPRVRIPRQYEEGLLFEQGETIRLKATSGGRPPPSITWYHDGNIIIADERHNFESITDNESILKILDANRQDRGEYSIRTINKLGEDVASFLVTVTDRPSAPSQPRVVGTVGKSFTLSWNEPEDDGGCKIGIYTIEYYRIGWDVWLKAASSRQTTATLNELIEGSQYRFRIKAENPYGVSDPSEPSEVVFVADPKRGITEPNMRAKSASHRDIPRGRSERREYIVRDSGQRTRSLTREEANNRESMNAYDRATSTQRLNASGRPSRADSRVTFALDTTSGEKNEPKRQWSKELLPQPELKSSGLSRSLQPIVVVTRNVNDTAGRSPATSPTPRNYFSFPREHSPFSSPLNNTTENSAEKQQMERSDRSILSPPKVPRRRRSSVDIKNSSASLHSLRRDDEDNMLHGSSEFMLVLYPEKPKSEKQDKSNLNVTPRESKMDKKMLLSESNQDKVNQSVNENAEDSADENFILPPMSLSLPELFSTNHEIVEVLREAISSTELLHERAMERFYKAVEAEKSAEQAKRPSSSALFNKRPPDGDSYPLFGMKIQTVKRKLSNSGAGWQVKRDRRRSSEGQAKIFALKSTKLPNEDILESAISDPNLPTSSEMLAHPKADHTWTKGVGATASGVEDSVERLRRWHEPGIDLSNEASIAEIIDKQHIDDNEKEIFKIPEPLHIKTTISQQNAHLYDEIPMYDDEILAEDSIETSGANSDAASSDSEDIKQLKARILAIPVMEEQETYHPRGRIIMQAEHSEVDTPPPVPPHRVQSRNLMTPPPVPERTHLSPTRLSPAPSMPERTNLSPTRLSPARLSPTRLSPSRLSPASSANSILPKSILKKRNEIEAVPVNDFGRPIPPEKPLRKSMLHDDSTTNTSVFNNRSISSPIRSPEVTPKPVEFSSPLRPTSPTEHSSFIATTTTSTSLSSPVEKFAENTTVTSSIKPQVKPLNSSIASSFVNSSVPSSTINGKIIEPIEPTIPTTMGKMLDSSLPIVSSALSNISSPVTSALTPAVISSISSDKQSSKSINDADADLDKEAVISAAEAAVTKRSRMRQGSRGLSLEEEQEIKEEKKAVVNHYTELVRQYSTPEFRQRSLSRDRETRRYTESPSESRLTSPGPTGSSRSSFTRDKLPVTPGKIIEPIPPIIPAIPIQKAKPIAPEQRSRRESLINDSAGLDLESPTSKRMSRRDSANLSPNLRSRDDASLTRMEFRPSSRNESNTVRSRKFSRDLEYNDESKLTVPSETASTQIPPGTRRSRSRSRNASVDHSRATTPLDVKSEVADQKNRSEQSLNNDDSKIEDRNKKVRLATNFIIDFSLLIVAVYVYLFQKEIFAIPLIIILLYRQIREELNPYLPERWRH</sequence>
<dbReference type="PROSITE" id="PS50853">
    <property type="entry name" value="FN3"/>
    <property type="match status" value="2"/>
</dbReference>
<dbReference type="GO" id="GO:0005737">
    <property type="term" value="C:cytoplasm"/>
    <property type="evidence" value="ECO:0007669"/>
    <property type="project" value="UniProtKB-SubCell"/>
</dbReference>
<dbReference type="InterPro" id="IPR036116">
    <property type="entry name" value="FN3_sf"/>
</dbReference>
<feature type="compositionally biased region" description="Basic and acidic residues" evidence="5">
    <location>
        <begin position="521"/>
        <end position="532"/>
    </location>
</feature>
<feature type="compositionally biased region" description="Basic and acidic residues" evidence="5">
    <location>
        <begin position="1515"/>
        <end position="1526"/>
    </location>
</feature>
<feature type="region of interest" description="Disordered" evidence="5">
    <location>
        <begin position="561"/>
        <end position="642"/>
    </location>
</feature>
<dbReference type="CDD" id="cd00063">
    <property type="entry name" value="FN3"/>
    <property type="match status" value="2"/>
</dbReference>
<feature type="domain" description="Ig-like" evidence="6">
    <location>
        <begin position="151"/>
        <end position="239"/>
    </location>
</feature>
<keyword evidence="2" id="KW-0963">Cytoplasm</keyword>
<dbReference type="Pfam" id="PF00041">
    <property type="entry name" value="fn3"/>
    <property type="match status" value="2"/>
</dbReference>
<feature type="domain" description="Fibronectin type-III" evidence="7">
    <location>
        <begin position="45"/>
        <end position="145"/>
    </location>
</feature>
<dbReference type="SUPFAM" id="SSF49265">
    <property type="entry name" value="Fibronectin type III"/>
    <property type="match status" value="1"/>
</dbReference>
<feature type="compositionally biased region" description="Basic and acidic residues" evidence="5">
    <location>
        <begin position="451"/>
        <end position="484"/>
    </location>
</feature>
<dbReference type="InterPro" id="IPR013783">
    <property type="entry name" value="Ig-like_fold"/>
</dbReference>
<dbReference type="Proteomes" id="UP001627154">
    <property type="component" value="Unassembled WGS sequence"/>
</dbReference>
<keyword evidence="4" id="KW-0393">Immunoglobulin domain</keyword>
<feature type="compositionally biased region" description="Basic and acidic residues" evidence="5">
    <location>
        <begin position="598"/>
        <end position="609"/>
    </location>
</feature>
<evidence type="ECO:0000256" key="1">
    <source>
        <dbReference type="ARBA" id="ARBA00004496"/>
    </source>
</evidence>
<feature type="domain" description="Ig-like" evidence="6">
    <location>
        <begin position="244"/>
        <end position="338"/>
    </location>
</feature>
<dbReference type="SMART" id="SM00409">
    <property type="entry name" value="IG"/>
    <property type="match status" value="2"/>
</dbReference>
<feature type="compositionally biased region" description="Low complexity" evidence="5">
    <location>
        <begin position="1354"/>
        <end position="1364"/>
    </location>
</feature>
<keyword evidence="9" id="KW-1185">Reference proteome</keyword>
<dbReference type="InterPro" id="IPR003599">
    <property type="entry name" value="Ig_sub"/>
</dbReference>